<dbReference type="STRING" id="1522312.GCA_900177895_01962"/>
<dbReference type="RefSeq" id="WP_095063232.1">
    <property type="nucleotide sequence ID" value="NZ_FXUV02000032.1"/>
</dbReference>
<protein>
    <submittedName>
        <fullName evidence="7">ATP synthase I chain</fullName>
    </submittedName>
</protein>
<evidence type="ECO:0000256" key="6">
    <source>
        <dbReference type="SAM" id="Phobius"/>
    </source>
</evidence>
<evidence type="ECO:0000256" key="1">
    <source>
        <dbReference type="ARBA" id="ARBA00004651"/>
    </source>
</evidence>
<feature type="transmembrane region" description="Helical" evidence="6">
    <location>
        <begin position="31"/>
        <end position="51"/>
    </location>
</feature>
<sequence length="119" mass="13156">MNVGAIIRFQWVGLVVLTAICWALVGFQAAISLALGGVSYAVPSTLSALVLKLSSKQAQYAPLGFVISEGLKVILALILMTAIFVFYKEIRFIPYLLGLLFASHFVFLFFLRVHRYGKQ</sequence>
<keyword evidence="4 6" id="KW-1133">Transmembrane helix</keyword>
<evidence type="ECO:0000313" key="9">
    <source>
        <dbReference type="Proteomes" id="UP000215450"/>
    </source>
</evidence>
<feature type="transmembrane region" description="Helical" evidence="6">
    <location>
        <begin position="7"/>
        <end position="25"/>
    </location>
</feature>
<evidence type="ECO:0000256" key="2">
    <source>
        <dbReference type="ARBA" id="ARBA00022475"/>
    </source>
</evidence>
<evidence type="ECO:0000256" key="3">
    <source>
        <dbReference type="ARBA" id="ARBA00022692"/>
    </source>
</evidence>
<keyword evidence="5 6" id="KW-0472">Membrane</keyword>
<feature type="transmembrane region" description="Helical" evidence="6">
    <location>
        <begin position="92"/>
        <end position="111"/>
    </location>
</feature>
<feature type="transmembrane region" description="Helical" evidence="6">
    <location>
        <begin position="63"/>
        <end position="86"/>
    </location>
</feature>
<gene>
    <name evidence="8" type="ORF">KEBURONENSIS_00311</name>
    <name evidence="7" type="ORF">KEBURONENSIS_00480</name>
</gene>
<keyword evidence="2" id="KW-1003">Cell membrane</keyword>
<evidence type="ECO:0000313" key="8">
    <source>
        <dbReference type="EMBL" id="SNB73595.1"/>
    </source>
</evidence>
<dbReference type="EMBL" id="FXUV01000052">
    <property type="protein sequence ID" value="SMQ13251.1"/>
    <property type="molecule type" value="Genomic_DNA"/>
</dbReference>
<dbReference type="Proteomes" id="UP000215450">
    <property type="component" value="Unassembled WGS sequence"/>
</dbReference>
<dbReference type="EMBL" id="FXUV02000032">
    <property type="protein sequence ID" value="SNB73595.1"/>
    <property type="molecule type" value="Genomic_DNA"/>
</dbReference>
<dbReference type="GO" id="GO:0005886">
    <property type="term" value="C:plasma membrane"/>
    <property type="evidence" value="ECO:0007669"/>
    <property type="project" value="UniProtKB-SubCell"/>
</dbReference>
<keyword evidence="9" id="KW-1185">Reference proteome</keyword>
<evidence type="ECO:0000313" key="7">
    <source>
        <dbReference type="EMBL" id="SMQ13251.1"/>
    </source>
</evidence>
<comment type="subcellular location">
    <subcellularLocation>
        <location evidence="1">Cell membrane</location>
        <topology evidence="1">Multi-pass membrane protein</topology>
    </subcellularLocation>
</comment>
<dbReference type="Pfam" id="PF03899">
    <property type="entry name" value="ATP-synt_I"/>
    <property type="match status" value="1"/>
</dbReference>
<dbReference type="AlphaFoldDB" id="A0A238HIB6"/>
<keyword evidence="3 6" id="KW-0812">Transmembrane</keyword>
<evidence type="ECO:0000256" key="4">
    <source>
        <dbReference type="ARBA" id="ARBA00022989"/>
    </source>
</evidence>
<evidence type="ECO:0000256" key="5">
    <source>
        <dbReference type="ARBA" id="ARBA00023136"/>
    </source>
</evidence>
<dbReference type="InterPro" id="IPR005598">
    <property type="entry name" value="ATP_synth_I"/>
</dbReference>
<name>A0A238HIB6_9NEIS</name>
<accession>A0A238HIB6</accession>
<reference evidence="7" key="1">
    <citation type="submission" date="2017-05" db="EMBL/GenBank/DDBJ databases">
        <authorList>
            <person name="Song R."/>
            <person name="Chenine A.L."/>
            <person name="Ruprecht R.M."/>
        </authorList>
    </citation>
    <scope>NUCLEOTIDE SEQUENCE</scope>
    <source>
        <strain evidence="7">Kingella_eburonensis</strain>
    </source>
</reference>
<organism evidence="7">
    <name type="scientific">Kingella negevensis</name>
    <dbReference type="NCBI Taxonomy" id="1522312"/>
    <lineage>
        <taxon>Bacteria</taxon>
        <taxon>Pseudomonadati</taxon>
        <taxon>Pseudomonadota</taxon>
        <taxon>Betaproteobacteria</taxon>
        <taxon>Neisseriales</taxon>
        <taxon>Neisseriaceae</taxon>
        <taxon>Kingella</taxon>
    </lineage>
</organism>
<proteinExistence type="predicted"/>
<reference evidence="8 9" key="2">
    <citation type="submission" date="2017-06" db="EMBL/GenBank/DDBJ databases">
        <authorList>
            <person name="Kim H.J."/>
            <person name="Triplett B.A."/>
        </authorList>
    </citation>
    <scope>NUCLEOTIDE SEQUENCE [LARGE SCALE GENOMIC DNA]</scope>
    <source>
        <strain evidence="8">Kingella_eburonensis</strain>
    </source>
</reference>